<dbReference type="Gene3D" id="1.10.150.280">
    <property type="entry name" value="AF1531-like domain"/>
    <property type="match status" value="1"/>
</dbReference>
<evidence type="ECO:0000256" key="5">
    <source>
        <dbReference type="ARBA" id="ARBA00023054"/>
    </source>
</evidence>
<feature type="binding site" evidence="7">
    <location>
        <begin position="83"/>
        <end position="90"/>
    </location>
    <ligand>
        <name>ATP</name>
        <dbReference type="ChEBI" id="CHEBI:30616"/>
    </ligand>
</feature>
<evidence type="ECO:0000259" key="9">
    <source>
        <dbReference type="PROSITE" id="PS50067"/>
    </source>
</evidence>
<feature type="domain" description="Kinesin motor" evidence="9">
    <location>
        <begin position="7"/>
        <end position="316"/>
    </location>
</feature>
<proteinExistence type="inferred from homology"/>
<dbReference type="Proteomes" id="UP001153636">
    <property type="component" value="Chromosome 7"/>
</dbReference>
<gene>
    <name evidence="10" type="ORF">PSYICH_LOCUS13578</name>
</gene>
<keyword evidence="11" id="KW-1185">Reference proteome</keyword>
<dbReference type="EMBL" id="OV651819">
    <property type="protein sequence ID" value="CAH1113305.1"/>
    <property type="molecule type" value="Genomic_DNA"/>
</dbReference>
<keyword evidence="2" id="KW-0963">Cytoplasm</keyword>
<dbReference type="GO" id="GO:0008017">
    <property type="term" value="F:microtubule binding"/>
    <property type="evidence" value="ECO:0007669"/>
    <property type="project" value="InterPro"/>
</dbReference>
<accession>A0A9P0DAE8</accession>
<dbReference type="Pfam" id="PF00225">
    <property type="entry name" value="Kinesin"/>
    <property type="match status" value="1"/>
</dbReference>
<reference evidence="10" key="1">
    <citation type="submission" date="2022-01" db="EMBL/GenBank/DDBJ databases">
        <authorList>
            <person name="King R."/>
        </authorList>
    </citation>
    <scope>NUCLEOTIDE SEQUENCE</scope>
</reference>
<dbReference type="PANTHER" id="PTHR47969">
    <property type="entry name" value="CHROMOSOME-ASSOCIATED KINESIN KIF4A-RELATED"/>
    <property type="match status" value="1"/>
</dbReference>
<dbReference type="GO" id="GO:0051231">
    <property type="term" value="P:spindle elongation"/>
    <property type="evidence" value="ECO:0007669"/>
    <property type="project" value="TreeGrafter"/>
</dbReference>
<evidence type="ECO:0000256" key="8">
    <source>
        <dbReference type="SAM" id="MobiDB-lite"/>
    </source>
</evidence>
<evidence type="ECO:0000256" key="2">
    <source>
        <dbReference type="ARBA" id="ARBA00022490"/>
    </source>
</evidence>
<dbReference type="PANTHER" id="PTHR47969:SF15">
    <property type="entry name" value="CHROMOSOME-ASSOCIATED KINESIN KIF4A-RELATED"/>
    <property type="match status" value="1"/>
</dbReference>
<evidence type="ECO:0000313" key="11">
    <source>
        <dbReference type="Proteomes" id="UP001153636"/>
    </source>
</evidence>
<comment type="similarity">
    <text evidence="7">Belongs to the TRAFAC class myosin-kinesin ATPase superfamily. Kinesin family.</text>
</comment>
<organism evidence="10 11">
    <name type="scientific">Psylliodes chrysocephalus</name>
    <dbReference type="NCBI Taxonomy" id="3402493"/>
    <lineage>
        <taxon>Eukaryota</taxon>
        <taxon>Metazoa</taxon>
        <taxon>Ecdysozoa</taxon>
        <taxon>Arthropoda</taxon>
        <taxon>Hexapoda</taxon>
        <taxon>Insecta</taxon>
        <taxon>Pterygota</taxon>
        <taxon>Neoptera</taxon>
        <taxon>Endopterygota</taxon>
        <taxon>Coleoptera</taxon>
        <taxon>Polyphaga</taxon>
        <taxon>Cucujiformia</taxon>
        <taxon>Chrysomeloidea</taxon>
        <taxon>Chrysomelidae</taxon>
        <taxon>Galerucinae</taxon>
        <taxon>Alticini</taxon>
        <taxon>Psylliodes</taxon>
    </lineage>
</organism>
<evidence type="ECO:0000313" key="10">
    <source>
        <dbReference type="EMBL" id="CAH1113305.1"/>
    </source>
</evidence>
<dbReference type="CDD" id="cd00106">
    <property type="entry name" value="KISc"/>
    <property type="match status" value="1"/>
</dbReference>
<keyword evidence="5" id="KW-0175">Coiled coil</keyword>
<name>A0A9P0DAE8_9CUCU</name>
<dbReference type="PROSITE" id="PS50067">
    <property type="entry name" value="KINESIN_MOTOR_2"/>
    <property type="match status" value="1"/>
</dbReference>
<feature type="region of interest" description="Disordered" evidence="8">
    <location>
        <begin position="339"/>
        <end position="360"/>
    </location>
</feature>
<dbReference type="InterPro" id="IPR027417">
    <property type="entry name" value="P-loop_NTPase"/>
</dbReference>
<keyword evidence="6" id="KW-0206">Cytoskeleton</keyword>
<dbReference type="GO" id="GO:0007018">
    <property type="term" value="P:microtubule-based movement"/>
    <property type="evidence" value="ECO:0007669"/>
    <property type="project" value="InterPro"/>
</dbReference>
<keyword evidence="4 7" id="KW-0067">ATP-binding</keyword>
<dbReference type="Gene3D" id="3.40.850.10">
    <property type="entry name" value="Kinesin motor domain"/>
    <property type="match status" value="1"/>
</dbReference>
<keyword evidence="3 7" id="KW-0547">Nucleotide-binding</keyword>
<protein>
    <recommendedName>
        <fullName evidence="9">Kinesin motor domain-containing protein</fullName>
    </recommendedName>
</protein>
<dbReference type="InterPro" id="IPR027640">
    <property type="entry name" value="Kinesin-like_fam"/>
</dbReference>
<keyword evidence="7" id="KW-0505">Motor protein</keyword>
<evidence type="ECO:0000256" key="6">
    <source>
        <dbReference type="ARBA" id="ARBA00023212"/>
    </source>
</evidence>
<evidence type="ECO:0000256" key="7">
    <source>
        <dbReference type="PROSITE-ProRule" id="PRU00283"/>
    </source>
</evidence>
<evidence type="ECO:0000256" key="3">
    <source>
        <dbReference type="ARBA" id="ARBA00022741"/>
    </source>
</evidence>
<evidence type="ECO:0000256" key="1">
    <source>
        <dbReference type="ARBA" id="ARBA00004245"/>
    </source>
</evidence>
<dbReference type="OrthoDB" id="6237065at2759"/>
<dbReference type="InterPro" id="IPR010994">
    <property type="entry name" value="RuvA_2-like"/>
</dbReference>
<dbReference type="PRINTS" id="PR00380">
    <property type="entry name" value="KINESINHEAVY"/>
</dbReference>
<dbReference type="InterPro" id="IPR001752">
    <property type="entry name" value="Kinesin_motor_dom"/>
</dbReference>
<dbReference type="SMART" id="SM00129">
    <property type="entry name" value="KISc"/>
    <property type="match status" value="1"/>
</dbReference>
<dbReference type="SUPFAM" id="SSF52540">
    <property type="entry name" value="P-loop containing nucleoside triphosphate hydrolases"/>
    <property type="match status" value="1"/>
</dbReference>
<dbReference type="InterPro" id="IPR036961">
    <property type="entry name" value="Kinesin_motor_dom_sf"/>
</dbReference>
<dbReference type="GO" id="GO:0005875">
    <property type="term" value="C:microtubule associated complex"/>
    <property type="evidence" value="ECO:0007669"/>
    <property type="project" value="TreeGrafter"/>
</dbReference>
<dbReference type="GO" id="GO:0003777">
    <property type="term" value="F:microtubule motor activity"/>
    <property type="evidence" value="ECO:0007669"/>
    <property type="project" value="InterPro"/>
</dbReference>
<dbReference type="AlphaFoldDB" id="A0A9P0DAE8"/>
<comment type="subcellular location">
    <subcellularLocation>
        <location evidence="1">Cytoplasm</location>
        <location evidence="1">Cytoskeleton</location>
    </subcellularLocation>
</comment>
<evidence type="ECO:0000256" key="4">
    <source>
        <dbReference type="ARBA" id="ARBA00022840"/>
    </source>
</evidence>
<dbReference type="SUPFAM" id="SSF47781">
    <property type="entry name" value="RuvA domain 2-like"/>
    <property type="match status" value="1"/>
</dbReference>
<dbReference type="GO" id="GO:0007052">
    <property type="term" value="P:mitotic spindle organization"/>
    <property type="evidence" value="ECO:0007669"/>
    <property type="project" value="TreeGrafter"/>
</dbReference>
<sequence>MDSDPDFVNVAIRIKPVSNTEQHCLRVLSNEPPVLLLVDRSQTFVFDKIFTEEISQETIYNDSVKPFVEYVKQGFNCTVFAYGQSGTGKTYTMGTNDNVSSEEDFGLIPRALNHFFEYNNDDHNEIEISVSFIEIYNEKVFDLLQSDNPQLQVKGLKAQGFSQEKVFNSYEAKHFLKMGNKNRHTAGTNQNLQSSRSHAVFTIYCNVKNKDRQTSAKLNLVDLAGCESVRKTGTFGSTFQEGININRGLLCIGQVMSALSSNANFIPYRQSIITSILQDSLNKQNFVSLIACISPLADDFTETFQTLEFAHRVKKFKSKPEVNEVISQYKSDNPNLFQTRVTTPFKRPPPMQTPRPTKRVKQLGTIAEPNLSSNTADHSHSSSVASSISSTLRSSVGCSDVTQQALSPVIKKYMNAMEASLMDKLELVIKSTIKRPSRGTVLLDVSKAKTDEFGTPSLPWSKIQHEVSKIVKSEIAQLTLAKSVRATSSPIGEQPLENIKKILNYDDSSLSVHLDEDNATDNNEHFKFPKIPLQKNISKKKSTPEFSPIENIPLVPRRSTRLSMRRMSQNISTTLKDFELTFESTYFINQGIKNLERTLSENKENSEEYFEYGNKRMSILLKDRRQVNTKNSNIGARANKKLCILDTPAGKRLLPRNNNDSPCTSHTKGVLKTLNSGALREIQRLHTVGPKSAEQINLFKNLNGNLNKISDLKKIPGWGNKKFERFVNQNLLKKELI</sequence>
<dbReference type="GO" id="GO:0005524">
    <property type="term" value="F:ATP binding"/>
    <property type="evidence" value="ECO:0007669"/>
    <property type="project" value="UniProtKB-UniRule"/>
</dbReference>